<dbReference type="InterPro" id="IPR029063">
    <property type="entry name" value="SAM-dependent_MTases_sf"/>
</dbReference>
<dbReference type="GO" id="GO:0044550">
    <property type="term" value="P:secondary metabolite biosynthetic process"/>
    <property type="evidence" value="ECO:0007669"/>
    <property type="project" value="TreeGrafter"/>
</dbReference>
<dbReference type="InterPro" id="IPR025110">
    <property type="entry name" value="AMP-bd_C"/>
</dbReference>
<evidence type="ECO:0000256" key="1">
    <source>
        <dbReference type="ARBA" id="ARBA00001957"/>
    </source>
</evidence>
<dbReference type="NCBIfam" id="NF003417">
    <property type="entry name" value="PRK04813.1"/>
    <property type="match status" value="6"/>
</dbReference>
<dbReference type="Gene3D" id="3.40.50.1820">
    <property type="entry name" value="alpha/beta hydrolase"/>
    <property type="match status" value="1"/>
</dbReference>
<dbReference type="PROSITE" id="PS50075">
    <property type="entry name" value="CARRIER"/>
    <property type="match status" value="5"/>
</dbReference>
<dbReference type="Gene3D" id="3.30.300.30">
    <property type="match status" value="6"/>
</dbReference>
<dbReference type="Gene3D" id="3.30.559.10">
    <property type="entry name" value="Chloramphenicol acetyltransferase-like domain"/>
    <property type="match status" value="5"/>
</dbReference>
<dbReference type="InterPro" id="IPR009081">
    <property type="entry name" value="PP-bd_ACP"/>
</dbReference>
<dbReference type="FunFam" id="3.40.50.12780:FF:000012">
    <property type="entry name" value="Non-ribosomal peptide synthetase"/>
    <property type="match status" value="1"/>
</dbReference>
<dbReference type="CDD" id="cd05930">
    <property type="entry name" value="A_NRPS"/>
    <property type="match status" value="2"/>
</dbReference>
<dbReference type="NCBIfam" id="TIGR01733">
    <property type="entry name" value="AA-adenyl-dom"/>
    <property type="match status" value="4"/>
</dbReference>
<dbReference type="Gene3D" id="1.10.1200.10">
    <property type="entry name" value="ACP-like"/>
    <property type="match status" value="4"/>
</dbReference>
<gene>
    <name evidence="8" type="ORF">SAMN04489759_1051</name>
</gene>
<proteinExistence type="predicted"/>
<evidence type="ECO:0000259" key="7">
    <source>
        <dbReference type="PROSITE" id="PS50075"/>
    </source>
</evidence>
<dbReference type="Gene3D" id="3.40.50.12780">
    <property type="entry name" value="N-terminal domain of ligase-like"/>
    <property type="match status" value="4"/>
</dbReference>
<feature type="non-terminal residue" evidence="8">
    <location>
        <position position="1"/>
    </location>
</feature>
<dbReference type="PANTHER" id="PTHR45527:SF1">
    <property type="entry name" value="FATTY ACID SYNTHASE"/>
    <property type="match status" value="1"/>
</dbReference>
<keyword evidence="9" id="KW-1185">Reference proteome</keyword>
<dbReference type="SMART" id="SM00824">
    <property type="entry name" value="PKS_TE"/>
    <property type="match status" value="1"/>
</dbReference>
<comment type="pathway">
    <text evidence="2">Siderophore biosynthesis.</text>
</comment>
<dbReference type="CDD" id="cd19540">
    <property type="entry name" value="LCL_NRPS-like"/>
    <property type="match status" value="1"/>
</dbReference>
<dbReference type="Gene3D" id="3.30.559.30">
    <property type="entry name" value="Nonribosomal peptide synthetase, condensation domain"/>
    <property type="match status" value="5"/>
</dbReference>
<dbReference type="STRING" id="218672.SAMN04489759_1051"/>
<feature type="domain" description="Carrier" evidence="7">
    <location>
        <begin position="2204"/>
        <end position="2278"/>
    </location>
</feature>
<dbReference type="Pfam" id="PF00668">
    <property type="entry name" value="Condensation"/>
    <property type="match status" value="5"/>
</dbReference>
<evidence type="ECO:0000313" key="9">
    <source>
        <dbReference type="Proteomes" id="UP000199399"/>
    </source>
</evidence>
<dbReference type="SUPFAM" id="SSF56801">
    <property type="entry name" value="Acetyl-CoA synthetase-like"/>
    <property type="match status" value="5"/>
</dbReference>
<evidence type="ECO:0000256" key="2">
    <source>
        <dbReference type="ARBA" id="ARBA00004924"/>
    </source>
</evidence>
<evidence type="ECO:0000313" key="8">
    <source>
        <dbReference type="EMBL" id="SDG14248.1"/>
    </source>
</evidence>
<dbReference type="EMBL" id="FNBP01000005">
    <property type="protein sequence ID" value="SDG14248.1"/>
    <property type="molecule type" value="Genomic_DNA"/>
</dbReference>
<dbReference type="GO" id="GO:0005737">
    <property type="term" value="C:cytoplasm"/>
    <property type="evidence" value="ECO:0007669"/>
    <property type="project" value="TreeGrafter"/>
</dbReference>
<dbReference type="Pfam" id="PF00501">
    <property type="entry name" value="AMP-binding"/>
    <property type="match status" value="4"/>
</dbReference>
<dbReference type="GO" id="GO:0031177">
    <property type="term" value="F:phosphopantetheine binding"/>
    <property type="evidence" value="ECO:0007669"/>
    <property type="project" value="InterPro"/>
</dbReference>
<dbReference type="GO" id="GO:0008757">
    <property type="term" value="F:S-adenosylmethionine-dependent methyltransferase activity"/>
    <property type="evidence" value="ECO:0007669"/>
    <property type="project" value="InterPro"/>
</dbReference>
<dbReference type="InterPro" id="IPR013216">
    <property type="entry name" value="Methyltransf_11"/>
</dbReference>
<dbReference type="Pfam" id="PF00550">
    <property type="entry name" value="PP-binding"/>
    <property type="match status" value="5"/>
</dbReference>
<dbReference type="SMART" id="SM00823">
    <property type="entry name" value="PKS_PP"/>
    <property type="match status" value="5"/>
</dbReference>
<evidence type="ECO:0000256" key="4">
    <source>
        <dbReference type="ARBA" id="ARBA00022553"/>
    </source>
</evidence>
<evidence type="ECO:0000256" key="5">
    <source>
        <dbReference type="ARBA" id="ARBA00022598"/>
    </source>
</evidence>
<organism evidence="8 9">
    <name type="scientific">Sulfitobacter delicatus</name>
    <dbReference type="NCBI Taxonomy" id="218672"/>
    <lineage>
        <taxon>Bacteria</taxon>
        <taxon>Pseudomonadati</taxon>
        <taxon>Pseudomonadota</taxon>
        <taxon>Alphaproteobacteria</taxon>
        <taxon>Rhodobacterales</taxon>
        <taxon>Roseobacteraceae</taxon>
        <taxon>Sulfitobacter</taxon>
    </lineage>
</organism>
<dbReference type="Pfam" id="PF13193">
    <property type="entry name" value="AMP-binding_C"/>
    <property type="match status" value="2"/>
</dbReference>
<dbReference type="OrthoDB" id="9803968at2"/>
<dbReference type="FunFam" id="2.30.38.10:FF:000001">
    <property type="entry name" value="Non-ribosomal peptide synthetase PvdI"/>
    <property type="match status" value="1"/>
</dbReference>
<keyword evidence="5" id="KW-0436">Ligase</keyword>
<dbReference type="PANTHER" id="PTHR45527">
    <property type="entry name" value="NONRIBOSOMAL PEPTIDE SYNTHETASE"/>
    <property type="match status" value="1"/>
</dbReference>
<dbReference type="InterPro" id="IPR010060">
    <property type="entry name" value="NRPS_synth"/>
</dbReference>
<protein>
    <submittedName>
        <fullName evidence="8">Non-ribosomal peptide synthase domain TIGR01720/amino acid adenylation domain-containing protein</fullName>
    </submittedName>
</protein>
<evidence type="ECO:0000256" key="3">
    <source>
        <dbReference type="ARBA" id="ARBA00022450"/>
    </source>
</evidence>
<dbReference type="InterPro" id="IPR036736">
    <property type="entry name" value="ACP-like_sf"/>
</dbReference>
<accession>A0A1G7RU05</accession>
<dbReference type="InterPro" id="IPR020806">
    <property type="entry name" value="PKS_PP-bd"/>
</dbReference>
<dbReference type="InterPro" id="IPR057737">
    <property type="entry name" value="Condensation_MtbB-like"/>
</dbReference>
<dbReference type="SUPFAM" id="SSF53335">
    <property type="entry name" value="S-adenosyl-L-methionine-dependent methyltransferases"/>
    <property type="match status" value="1"/>
</dbReference>
<feature type="domain" description="Carrier" evidence="7">
    <location>
        <begin position="5143"/>
        <end position="5218"/>
    </location>
</feature>
<comment type="cofactor">
    <cofactor evidence="1">
        <name>pantetheine 4'-phosphate</name>
        <dbReference type="ChEBI" id="CHEBI:47942"/>
    </cofactor>
</comment>
<dbReference type="SUPFAM" id="SSF47336">
    <property type="entry name" value="ACP-like"/>
    <property type="match status" value="5"/>
</dbReference>
<evidence type="ECO:0000256" key="6">
    <source>
        <dbReference type="ARBA" id="ARBA00022737"/>
    </source>
</evidence>
<dbReference type="SUPFAM" id="SSF53474">
    <property type="entry name" value="alpha/beta-Hydrolases"/>
    <property type="match status" value="1"/>
</dbReference>
<dbReference type="PROSITE" id="PS00012">
    <property type="entry name" value="PHOSPHOPANTETHEINE"/>
    <property type="match status" value="5"/>
</dbReference>
<dbReference type="FunFam" id="3.30.300.30:FF:000015">
    <property type="entry name" value="Nonribosomal peptide synthase SidD"/>
    <property type="match status" value="1"/>
</dbReference>
<dbReference type="FunFam" id="3.30.559.10:FF:000023">
    <property type="entry name" value="Non-ribosomal peptide synthetase"/>
    <property type="match status" value="1"/>
</dbReference>
<feature type="domain" description="Carrier" evidence="7">
    <location>
        <begin position="67"/>
        <end position="142"/>
    </location>
</feature>
<dbReference type="Pfam" id="PF08241">
    <property type="entry name" value="Methyltransf_11"/>
    <property type="match status" value="1"/>
</dbReference>
<dbReference type="NCBIfam" id="TIGR01720">
    <property type="entry name" value="NRPS-para261"/>
    <property type="match status" value="1"/>
</dbReference>
<dbReference type="InterPro" id="IPR006162">
    <property type="entry name" value="Ppantetheine_attach_site"/>
</dbReference>
<dbReference type="InterPro" id="IPR010071">
    <property type="entry name" value="AA_adenyl_dom"/>
</dbReference>
<dbReference type="InterPro" id="IPR000873">
    <property type="entry name" value="AMP-dep_synth/lig_dom"/>
</dbReference>
<keyword evidence="3" id="KW-0596">Phosphopantetheine</keyword>
<dbReference type="InterPro" id="IPR001031">
    <property type="entry name" value="Thioesterase"/>
</dbReference>
<feature type="domain" description="Carrier" evidence="7">
    <location>
        <begin position="1154"/>
        <end position="1229"/>
    </location>
</feature>
<dbReference type="Pfam" id="PF00975">
    <property type="entry name" value="Thioesterase"/>
    <property type="match status" value="1"/>
</dbReference>
<keyword evidence="6" id="KW-0677">Repeat</keyword>
<dbReference type="InterPro" id="IPR020802">
    <property type="entry name" value="TesA-like"/>
</dbReference>
<dbReference type="Proteomes" id="UP000199399">
    <property type="component" value="Unassembled WGS sequence"/>
</dbReference>
<dbReference type="SUPFAM" id="SSF52777">
    <property type="entry name" value="CoA-dependent acyltransferases"/>
    <property type="match status" value="10"/>
</dbReference>
<dbReference type="InterPro" id="IPR042099">
    <property type="entry name" value="ANL_N_sf"/>
</dbReference>
<dbReference type="Gene3D" id="3.40.50.150">
    <property type="entry name" value="Vaccinia Virus protein VP39"/>
    <property type="match status" value="1"/>
</dbReference>
<dbReference type="CDD" id="cd19535">
    <property type="entry name" value="Cyc_NRPS"/>
    <property type="match status" value="1"/>
</dbReference>
<dbReference type="InterPro" id="IPR020845">
    <property type="entry name" value="AMP-binding_CS"/>
</dbReference>
<dbReference type="InterPro" id="IPR001242">
    <property type="entry name" value="Condensation_dom"/>
</dbReference>
<feature type="domain" description="Carrier" evidence="7">
    <location>
        <begin position="3633"/>
        <end position="3707"/>
    </location>
</feature>
<dbReference type="PROSITE" id="PS00455">
    <property type="entry name" value="AMP_BINDING"/>
    <property type="match status" value="4"/>
</dbReference>
<dbReference type="InterPro" id="IPR023213">
    <property type="entry name" value="CAT-like_dom_sf"/>
</dbReference>
<keyword evidence="4" id="KW-0597">Phosphoprotein</keyword>
<dbReference type="InterPro" id="IPR045851">
    <property type="entry name" value="AMP-bd_C_sf"/>
</dbReference>
<dbReference type="InterPro" id="IPR029058">
    <property type="entry name" value="AB_hydrolase_fold"/>
</dbReference>
<dbReference type="GO" id="GO:0043041">
    <property type="term" value="P:amino acid activation for nonribosomal peptide biosynthetic process"/>
    <property type="evidence" value="ECO:0007669"/>
    <property type="project" value="TreeGrafter"/>
</dbReference>
<dbReference type="CDD" id="cd02440">
    <property type="entry name" value="AdoMet_MTases"/>
    <property type="match status" value="1"/>
</dbReference>
<reference evidence="9" key="1">
    <citation type="submission" date="2016-10" db="EMBL/GenBank/DDBJ databases">
        <authorList>
            <person name="Varghese N."/>
            <person name="Submissions S."/>
        </authorList>
    </citation>
    <scope>NUCLEOTIDE SEQUENCE [LARGE SCALE GENOMIC DNA]</scope>
    <source>
        <strain evidence="9">DSM 16477</strain>
    </source>
</reference>
<name>A0A1G7RU05_9RHOB</name>
<sequence length="5478" mass="587120">ATTSGTSLSDEALESYCGLFLPSYMIPSRVFVLESFPLTPNGKLDREALLRIAEDLGGRSGSLSDPGSVLGGSDALLGLVAEVLGLPTVGFEDHFFRLGGHSLLATRLVSLIRSRLGRDLPIRAVFEHPVLADLAEVLRAAPRAGRPLVAQARPARLPATPAQARLWFEDGAGTGAGSAYVIGVSADLSGALDIPALSAALGDLVDRHEALRTLIEAEEGVPYQRILAPGAAGTLLEEETVAAAALADRMAGFFGTGFDLGRDLPIRARLFGLDPARHVLALAVHHHAADGWSMRPLLADLSLAYEARREGDTAAQVQARMAARSPLDVQPADHMLWRDAALGRAGEADSVLGRQLAHWREVLAGLPEELPLPRDRARPGRDGPAPAGQVAIDVPAPLVSELAGLAARLGGSLYMVLLAGLAGLCRRLGAGDDIPVGVPLAGRTEAALDPLVGLFVNTAVLRVDASGTPGLAKLVRRARPVCLAAQTHQDLPFEQLVEALAPPRRAGRHPLFQTMLALHNQPPPDLTLNGLTVALSEPAPQAAKFDLDFAFTPGPGGILRARLVHDAQMFDATTAEQILQRYLRLLEAGAAAPDRAIDALDLTLPGETEKARALARADPGEWPDPSAVGTPADAAATLTEMIDAAGAAHAGAVALDPGPDAGVPLSHGALHGRANRLARRLLAEGIGTEDIIALGLADTALLPEAALAVLKAGAAFLPLPMGAPEARIAALLDAARPVRVLADAGGAARLPGALRPLLIDGPASAAARTALDDAPLTRADRPAIHPDQAAYVLFTSGSTGAPKGVTISQGAIAGYVRTLAGLLGPDTARMPLFTAPSFDLTLTSLLVPLATGGAVEPHDPDHPEDALAAIFGAASQVTAVKMTPAHLALLDALPHAVPPPALQHVILGGEALSAAQLDRLAARLPGIRVLNEYGPTEATIGAVAGWVTAADGTRTPIGRPYPGVTAHVLDEALRPCPPGLPGALYLGGVGVARGYFGRPELTAERFIADPTGPAGARLYRTGDRGLWGADGRLRFLGREDDQVKIRGHRVEPGEIEAALSALDGVAEAVVIAVDGPDGTPRLAAWYRPDEPDRDGSVVPDPDTLRAALARHLPEALLPEALAPLDRLPLTAHGKRDRAALPTPVFGRTAPVFAPPETPQERQIAAILQELTGQKALGRDDNFFHLGGHSLMAARLVARLRQETGRALPIRAVFEAPRLRDLARRLAGIAPDDSTEPLTADPDAGGEPFPLSPVQEAYWLGRQDLVALGRVACHAYTELTFDTLDPARMQAAWRTLIARHPMLRARVSADGTQEILPVEDTAATFVLPVAEGPAEPQRAAMSHQILPLGRWPMFDVRLTRVTRDDWRMHLSIDALILDGESTALMLDDLFALYRDPASRDAAAPAADAPSFRDYLLNQARDPARAADRAADRAWWEARLDHLPPPPALPLACDPESLDDPRFARLTDRIDPADWAALAARAARAGLTPSAVLLTAYAQTLATWTREADFSLNLTVGDRRHDLGAGVDTMLGVFTSLVPLGMKAARSAAFETRARRLQHDLAQALDHRAFSGVEVQRLLAQRAGETAAGLLPVVFTSLLGEAGFDPAAHGARVVHAITQTPQTWLDNKVYEIATADGPALTLDWDAPPALFPEGLLAAMFDVYTRLIRRLARDEAAWHTPPAPLLPEAETRLIASANDTKAPRADGLLHDPVLDAAAAHPERIALVHGTASIRYRELAARIRATAHALHRTLCADDRLVAVVMEKGPEQIVAALAILATGRAFLPISAGQPDTRIAAILKAAGVRIALTQPAIERGRGWQSAVLLIDVPGGPPDTEPDILPVSPQAGPDDLAYVIYTSGSTGAPKGVAISHRAARTTLDDVTRRFRIDRTARGLWASSFEFDLSIFDIFGLLGQGGSLVIPPPDAARTPECFARLVQDHRVTVWNSVPAIAELMLQAAPATADLTSLRHILLSGDWIPLGLPGALAKAAPDAACISLGGATEAAIWSIAHPINRIDPDWTSIPYGRPLANQRIHVLNDDLDPCPVHTTGRLHIAGDGLAMGYWNDPDLSAKSFFHHPGTQERLYDTGDLGTRLPNGEIKFLGREDHQVKLRGFRIELGEIEKTLAKHPKIKNAAAIITKNPSKIIAFVTGGASETDLRTWSDAHLPDYMHPADYVVLHALPLTPNGKLDRAALSGLVPARNRAPISPGTRAEALVCSVAAELIGLSEVGPDENFLHLGGDSILAIRLVNRLREAGATLRVRDVFLTPVLRDIAGRTRFEEGSRTASATLSPTEEPARQAIATRFPDAEAIWPLTPLQAGLWYHAQCTPESIDPYLVQIRVDLGASLDPLRLRHALDAVVARHPGLRVSFETAHDADAPVQVVHRDRRIDWREVDLRGKAGTVEDAAIADIEQRDRSERISPSGPSLIRATLFRTGTSGHVLLITQHHLLADGWSSGIFMRDLFDLYRNEADTTVLPPAASPEAYLAWIARQNKVHLIETWARYLEHMEEPTLVAPKIRADLLYSQDQIERSVVADLDRDLAHAAQTLGVTRASIFQTAWGLLLAGVTGRRDICFGTVNSGRHAPVDGIEGMLGLLLTTTPVRMAVQEGETTGGVIRHLQRSQAELLDAAHVPLADIHQRLGMPALFDTLFTYENYPLQTNPDPATGGELPVTGISGRNGNHYPLSLAVIPGDETTLRLHFAPTLIGSHRAKRLMSQYLAVLAWLIRNPDAAVLDYPTLFEGEAERILAQSRGAGTVEEVAYLVDIFAAAAGARPRALAVASGRDRLTYADLDARSNQLARLLIARGIGPEKLVAVALPRSCRFIVAMIGVMKTGAAFLPVDPAESSERSTWILDAAAPDIILGMGGLDLDAVDIRDALDAHSSSPLEDRERLAARHPDQTAYLIYTSGSTGQPKPVAVPHRGLPNLARVQSERLGIGPESRVAQLASAGFDAAISEVAMALTRGAALVIVPDTARAGKPLADFLSAQAITHVTITPTALSVTPPVSHGLEALVVAGEAVARSHIAPWGDVPLILNAYGPSEATVCATMGKVTASDGPPPIGTPIDNVSAYVLDDRLRLCPAGQRGALYLAGPGLARGYRGRPGLSAQRFVADPFGPPGARMYRTGDLAVWNSEGQLCFEGREDEQVKIRGHRIEPAEIETALLANDAIAQAAVSTLPDSDGNSRLIAWIVPERGSEAVIGMRASLRAERLGDWAKLEETFENPDALTEDPAFDTRGWTSSFTGQRLPDADMRDYVSATVARIADLKPRRVLEIGSGAGLIMFPLLGLVESYVGTDASGRNIERLNALQADPELRHRFPGLGRARFRHAAAHDFQKIEGERFDTIILPSVVQYFPDADYLQTVVDGLMKHLLSPGGSVFFGDVRSLPLSSALNTELLHCGTAGVAPPDLTEDRELALDPGFFHAQRSRHGRIRAVQAMPKAMITRNELSRFRFDAVITTGGAILCDDALEWHGAEDHGLSNLADVASALAKQPANLAISDLGNAWVSDGGVDVSALFELARSRGYRLDLSLVPGAEDARFDAVFRRSHARLPSIDWTRHRKAATRYGSVSNDPLAAALLREIRDHADALCQKNLPEAMRPARIVVVDELPRLPSGKLDRRKLPDPWTAADGRSVERPASLREQVFCETAATILGLSRVGPEDNFLTIGGDSISAIRLVNLLRQRGFEITARDVVLNPVIRSLAATANELAEVVPAADDPDTGPVPDTPMLRWLIGRGGPIDQFRQAILLQAPPDLNLAAFERAVAHVIEKHGMLRARLAADGTVDVAPFDTGAARRAVKVMPSGMDVETVFGAETLSPSDGDILRAIVLPGAEGGVARVLLVAHHIAVDAVSWPILSEDLARAYLAALRGAPMPPRRSHATFRRWARTVASDLSRWQTQGDFWKSQMRSDFDLVLAAPLDPRRDTVAAADHLDIVLPTEVTTALLHRIAGSARAKPNELFLTALLIAANACHDGDAAPLRVAIEGHGRDMQPGDPDISATLGWFTALYPLRLDPGDMTRLGTEDADTVVTALKRVKTCLAAVPDGGLGYGALRWLDPDGAEVFREDPAPEIGWNYLGLVPVPANGAWQPAPERPGLFGEADADWPLPHAMNINAMILTDPDGPRFEASLRFAPAAVDRARAERLVHFFSRTLTTLSRAGGHKALPGLCSHEVPGLALSQSTIEDLERRVPDLTEIWPLSGLQEGLAFHARELVGPDPYHVQVICDLDGPADPDRLEKALQTLLDRHEALRLSLQDTRELISVLALQAGVRLSLEISDLSALDPSDAENRSAEIAQADRATAFRLDKAPLMRAHLLILGPRRARLVWSFHHILADGWSGAILLDELTYLYEAAEEANLPSPPSLKPLIVHRAGLDISAARAAWERYLDGFDPPEVLGATGEALESRRRLPPRLVEHLEREAKARGVTLAAVLQGAWAMILQRTFDLGEFCMGVVQSGRHEPVDGIDRMVGFMITTTPLRVPAAQKAGFFDTARRLQEDLARLQPHSTLPLDQIGKSVGGPLFETLFAYESFDTPMKKTAVTAKALTVAHTESVSHYPLALAVVPGETFELHLQFRGGLVDGDRVLEQLECLLETVVKGPGVATGALELLPAKERRQILSDFAGAPADFEDKTLVEVFERQVAQTPDRIAVTQGTIHLSYAELDRAANRMAWALITSGAGPERIVALCLHRGMERIVAMIAVLKSGAGYLPIEPDAPADRVASMVADAAPVAAICAPDVELGLAPVTFRPGTVETDAMLASMDERAPRDADRIGPLAPENPAYLIFTSGSTGKPKGVITSHRNVMRLFTSKGMDFDFGPDEVWTMVHDYSFDFAVWELWGPLLSGGRLVVVSRAEVLDPDAFCGIIARERVNVLSMTPSVFARLVSERRHPEQPLPPSLRTALVGGEAWAPDRIAGNLGGFDLRNVYGPTEATIFASLGQPLDSVDTDPAIGWPLPNTQAYVLDRRLRPCPIGVTGDLYLAGVGLARGYLKRPGLTATRFVAHPFGPPGTRLYRTGDRAAWDADGQLRYRGRTDAQVKLRGYRIELGEVEAALAGLPDVTGAVADIRPAADGAHAQLVAWLEFPGDRPDAMPDTQSIRKWLALRLPAYMIPSVFVPVSRLPLTNSGKVDRAAIPAPAPIASGTAEPGAPLSPLQRMLCDLVGRLLNIPAPGLAENFFDLGGNSLTAARLCTAVRDRMGQDLPVEAVFRSPRLDDLCKAIGLAQDATSAFSPILALRGEGDAPPIFCLYPGLGIGWQYANLLSTIPPERPVIALQPPALSGACPVAESFDEIVTTSLDALLSQQSEGPYSILGWSFGGVVAHSVATELQARGAVVENLILFDSYPMPREAEPDYGDIDALWRDVALGAGLHLAPGTRNLSAERIREQARRAEHLLGAFTPDQLNALRDQLRTNTRLLPTARLVPFMGDMTLITAELQTGDLDRSAANPALWRPFVSGRVIRIPLQAEHHKMLSPDALRQIEGLL</sequence>